<evidence type="ECO:0000313" key="1">
    <source>
        <dbReference type="EMBL" id="KAJ9051672.1"/>
    </source>
</evidence>
<dbReference type="Proteomes" id="UP001165960">
    <property type="component" value="Unassembled WGS sequence"/>
</dbReference>
<comment type="caution">
    <text evidence="1">The sequence shown here is derived from an EMBL/GenBank/DDBJ whole genome shotgun (WGS) entry which is preliminary data.</text>
</comment>
<proteinExistence type="predicted"/>
<evidence type="ECO:0000313" key="2">
    <source>
        <dbReference type="Proteomes" id="UP001165960"/>
    </source>
</evidence>
<keyword evidence="2" id="KW-1185">Reference proteome</keyword>
<name>A0ACC2RNR1_9FUNG</name>
<dbReference type="EMBL" id="QTSX02007105">
    <property type="protein sequence ID" value="KAJ9051672.1"/>
    <property type="molecule type" value="Genomic_DNA"/>
</dbReference>
<reference evidence="1" key="1">
    <citation type="submission" date="2022-04" db="EMBL/GenBank/DDBJ databases">
        <title>Genome of the entomopathogenic fungus Entomophthora muscae.</title>
        <authorList>
            <person name="Elya C."/>
            <person name="Lovett B.R."/>
            <person name="Lee E."/>
            <person name="Macias A.M."/>
            <person name="Hajek A.E."/>
            <person name="De Bivort B.L."/>
            <person name="Kasson M.T."/>
            <person name="De Fine Licht H.H."/>
            <person name="Stajich J.E."/>
        </authorList>
    </citation>
    <scope>NUCLEOTIDE SEQUENCE</scope>
    <source>
        <strain evidence="1">Berkeley</strain>
    </source>
</reference>
<sequence length="348" mass="39376">MNGLLLLLGTWLAAAAGLISYMKSSQIKPTANVSYTPLAPELLVQEIKHYLEYAATAYCSSDTNQMYDKGVFQKTVEGSNGNAHAQVYLNKELKQIVISFRGANNLRQFFKASGTESLEVSRGKTLEVHKYVYSLVESIRYSLYWTLSTLFLYKRQYRLVLVGHSLGGAMATLMAPILSSQFKIRPSTMRIITYNSPRVGNKRFALVYNKFHFNFTRVVNKDDPVPSHPPSEENWAHVHQEVYINHNNDFLLCSTESLEDASCSFAKSSTHAIVTQHNYIADQQIFHKFSSRCSSIKAPKSFSVDVKPPVIQTLFSGGVSDMYFDPEMHYTQPAFSSHIHPTRSTRDR</sequence>
<protein>
    <submittedName>
        <fullName evidence="1">Uncharacterized protein</fullName>
    </submittedName>
</protein>
<accession>A0ACC2RNR1</accession>
<gene>
    <name evidence="1" type="ORF">DSO57_1002372</name>
</gene>
<organism evidence="1 2">
    <name type="scientific">Entomophthora muscae</name>
    <dbReference type="NCBI Taxonomy" id="34485"/>
    <lineage>
        <taxon>Eukaryota</taxon>
        <taxon>Fungi</taxon>
        <taxon>Fungi incertae sedis</taxon>
        <taxon>Zoopagomycota</taxon>
        <taxon>Entomophthoromycotina</taxon>
        <taxon>Entomophthoromycetes</taxon>
        <taxon>Entomophthorales</taxon>
        <taxon>Entomophthoraceae</taxon>
        <taxon>Entomophthora</taxon>
    </lineage>
</organism>